<organism evidence="2">
    <name type="scientific">Escherichia coli</name>
    <dbReference type="NCBI Taxonomy" id="562"/>
    <lineage>
        <taxon>Bacteria</taxon>
        <taxon>Pseudomonadati</taxon>
        <taxon>Pseudomonadota</taxon>
        <taxon>Gammaproteobacteria</taxon>
        <taxon>Enterobacterales</taxon>
        <taxon>Enterobacteriaceae</taxon>
        <taxon>Escherichia</taxon>
    </lineage>
</organism>
<protein>
    <submittedName>
        <fullName evidence="2">Putative glycosyltransferase</fullName>
    </submittedName>
</protein>
<dbReference type="PANTHER" id="PTHR46401:SF2">
    <property type="entry name" value="GLYCOSYLTRANSFERASE WBBK-RELATED"/>
    <property type="match status" value="1"/>
</dbReference>
<dbReference type="GO" id="GO:0016757">
    <property type="term" value="F:glycosyltransferase activity"/>
    <property type="evidence" value="ECO:0007669"/>
    <property type="project" value="TreeGrafter"/>
</dbReference>
<dbReference type="SUPFAM" id="SSF53756">
    <property type="entry name" value="UDP-Glycosyltransferase/glycogen phosphorylase"/>
    <property type="match status" value="1"/>
</dbReference>
<dbReference type="PATRIC" id="fig|562.7079.peg.97"/>
<evidence type="ECO:0000256" key="1">
    <source>
        <dbReference type="ARBA" id="ARBA00022679"/>
    </source>
</evidence>
<dbReference type="RefSeq" id="WP_044325459.1">
    <property type="nucleotide sequence ID" value="NZ_CP068155.1"/>
</dbReference>
<dbReference type="PANTHER" id="PTHR46401">
    <property type="entry name" value="GLYCOSYLTRANSFERASE WBBK-RELATED"/>
    <property type="match status" value="1"/>
</dbReference>
<dbReference type="Pfam" id="PF13692">
    <property type="entry name" value="Glyco_trans_1_4"/>
    <property type="match status" value="1"/>
</dbReference>
<dbReference type="GO" id="GO:0009103">
    <property type="term" value="P:lipopolysaccharide biosynthetic process"/>
    <property type="evidence" value="ECO:0007669"/>
    <property type="project" value="TreeGrafter"/>
</dbReference>
<accession>A0A0A8J314</accession>
<dbReference type="Gene3D" id="3.40.50.2000">
    <property type="entry name" value="Glycogen Phosphorylase B"/>
    <property type="match status" value="2"/>
</dbReference>
<keyword evidence="1 2" id="KW-0808">Transferase</keyword>
<name>A0A0A8J314_ECOLX</name>
<sequence>MNQSEQRKKILVLTPRFPYPVIGGDRLRVYMLCKELSKKYDLILLSLCDQPLELEININDSVFKEIHRVYLPKYKSYYNVLKALVTQKPLQIAYYQSDTFKNKYNKLIKQCDAVFCHLIRVADYVKDTDKFKILDMTDAISLNYSRVKKLASKKSLRAIIYSLEQKRLESYERSVANLFDLTTFISSVDRDYLYPNLGSNIHIVNNGVDTSALRYIKREIKIDKPVELIFIGNMYSLQNMDAAKHFAKNILPCLYDEFNIIFKVIGKISETNKNILNSFKNTIALGTVDDINSSASTGHIGICPVRLGAGVQNKILEYMALGLPCITSSIGYEGINAKSGSEIFVADTVEQYKNVLREIIYDYNRYTEVAENARSFVENNFSWESKVANLMNTLDEKLYEQ</sequence>
<dbReference type="AlphaFoldDB" id="A0A0A8J314"/>
<evidence type="ECO:0000313" key="2">
    <source>
        <dbReference type="EMBL" id="BAQ00586.1"/>
    </source>
</evidence>
<dbReference type="CDD" id="cd03801">
    <property type="entry name" value="GT4_PimA-like"/>
    <property type="match status" value="1"/>
</dbReference>
<proteinExistence type="predicted"/>
<reference evidence="2" key="1">
    <citation type="journal article" date="2014" name="DNA Res.">
        <title>A complete view of the genetic diversity of the Escherichia coli O-antigen biosynthesis gene cluster.</title>
        <authorList>
            <person name="Iguchi A."/>
            <person name="Iyoda S."/>
            <person name="Kikuchi T."/>
            <person name="Ogura Y."/>
            <person name="Katsura K."/>
            <person name="Ohnishi M."/>
            <person name="Hayashi T."/>
            <person name="Thomson N.R."/>
        </authorList>
    </citation>
    <scope>NUCLEOTIDE SEQUENCE</scope>
    <source>
        <strain evidence="2">Bi7458-41</strain>
    </source>
</reference>
<dbReference type="EMBL" id="AB811597">
    <property type="protein sequence ID" value="BAQ00586.1"/>
    <property type="molecule type" value="Genomic_DNA"/>
</dbReference>